<dbReference type="RefSeq" id="WP_113665335.1">
    <property type="nucleotide sequence ID" value="NZ_QNVY02000001.1"/>
</dbReference>
<dbReference type="InterPro" id="IPR001173">
    <property type="entry name" value="Glyco_trans_2-like"/>
</dbReference>
<dbReference type="InterPro" id="IPR029044">
    <property type="entry name" value="Nucleotide-diphossugar_trans"/>
</dbReference>
<comment type="caution">
    <text evidence="2">The sequence shown here is derived from an EMBL/GenBank/DDBJ whole genome shotgun (WGS) entry which is preliminary data.</text>
</comment>
<dbReference type="GO" id="GO:0016740">
    <property type="term" value="F:transferase activity"/>
    <property type="evidence" value="ECO:0007669"/>
    <property type="project" value="UniProtKB-KW"/>
</dbReference>
<gene>
    <name evidence="2" type="ORF">DR871_000450</name>
</gene>
<evidence type="ECO:0000313" key="3">
    <source>
        <dbReference type="Proteomes" id="UP000253235"/>
    </source>
</evidence>
<keyword evidence="3" id="KW-1185">Reference proteome</keyword>
<dbReference type="EMBL" id="QNVY02000001">
    <property type="protein sequence ID" value="RYJ52559.1"/>
    <property type="molecule type" value="Genomic_DNA"/>
</dbReference>
<sequence>MLSILVPIYNYNVYPLVLELHNQCKDCGIAFEILCQDDASNLFKIENQKINNLENCNFSVNNLNLGRGKNINFLAKKSKFEWLLIMDCDTFPTQNNYIQKYIFQINETEQVVYGGIEYHKEKPSSNQLLRWFYGNARESISVEKRKINPNDSALTSNILIQKKVFNSNKFDDSITKYGYEDLVFLSDLKKKGILVKHIDNPTYHLGLETSEQFLVKTKIALENLKSISENNYLYKSESKILKTYSLLKRLYLTSFISILFKKTERNLQHNLLSKNPSLFLFDLYKLGYYCSIASR</sequence>
<dbReference type="Gene3D" id="3.90.550.10">
    <property type="entry name" value="Spore Coat Polysaccharide Biosynthesis Protein SpsA, Chain A"/>
    <property type="match status" value="1"/>
</dbReference>
<protein>
    <submittedName>
        <fullName evidence="2">Glycosyltransferase</fullName>
    </submittedName>
</protein>
<organism evidence="2 3">
    <name type="scientific">Flavobacterium petrolei</name>
    <dbReference type="NCBI Taxonomy" id="2259594"/>
    <lineage>
        <taxon>Bacteria</taxon>
        <taxon>Pseudomonadati</taxon>
        <taxon>Bacteroidota</taxon>
        <taxon>Flavobacteriia</taxon>
        <taxon>Flavobacteriales</taxon>
        <taxon>Flavobacteriaceae</taxon>
        <taxon>Flavobacterium</taxon>
    </lineage>
</organism>
<feature type="domain" description="Glycosyltransferase 2-like" evidence="1">
    <location>
        <begin position="3"/>
        <end position="135"/>
    </location>
</feature>
<accession>A0A482TRD8</accession>
<name>A0A482TRD8_9FLAO</name>
<dbReference type="Pfam" id="PF00535">
    <property type="entry name" value="Glycos_transf_2"/>
    <property type="match status" value="1"/>
</dbReference>
<dbReference type="OrthoDB" id="761861at2"/>
<evidence type="ECO:0000313" key="2">
    <source>
        <dbReference type="EMBL" id="RYJ52559.1"/>
    </source>
</evidence>
<dbReference type="SUPFAM" id="SSF53448">
    <property type="entry name" value="Nucleotide-diphospho-sugar transferases"/>
    <property type="match status" value="1"/>
</dbReference>
<reference evidence="2 3" key="1">
    <citation type="submission" date="2019-01" db="EMBL/GenBank/DDBJ databases">
        <title>Flavobacterium sp. nov. isolated from arctic soil.</title>
        <authorList>
            <person name="Kim D.-U."/>
        </authorList>
    </citation>
    <scope>NUCLEOTIDE SEQUENCE [LARGE SCALE GENOMIC DNA]</scope>
    <source>
        <strain evidence="2 3">Kopri-42</strain>
    </source>
</reference>
<evidence type="ECO:0000259" key="1">
    <source>
        <dbReference type="Pfam" id="PF00535"/>
    </source>
</evidence>
<dbReference type="Proteomes" id="UP000253235">
    <property type="component" value="Unassembled WGS sequence"/>
</dbReference>
<dbReference type="AlphaFoldDB" id="A0A482TRD8"/>
<proteinExistence type="predicted"/>
<keyword evidence="2" id="KW-0808">Transferase</keyword>